<protein>
    <submittedName>
        <fullName evidence="1">Uncharacterized protein</fullName>
    </submittedName>
</protein>
<keyword evidence="2" id="KW-1185">Reference proteome</keyword>
<gene>
    <name evidence="1" type="ORF">Vadar_018565</name>
</gene>
<accession>A0ACB7YXK0</accession>
<dbReference type="Proteomes" id="UP000828048">
    <property type="component" value="Chromosome 3"/>
</dbReference>
<reference evidence="1 2" key="1">
    <citation type="journal article" date="2021" name="Hortic Res">
        <title>High-quality reference genome and annotation aids understanding of berry development for evergreen blueberry (Vaccinium darrowii).</title>
        <authorList>
            <person name="Yu J."/>
            <person name="Hulse-Kemp A.M."/>
            <person name="Babiker E."/>
            <person name="Staton M."/>
        </authorList>
    </citation>
    <scope>NUCLEOTIDE SEQUENCE [LARGE SCALE GENOMIC DNA]</scope>
    <source>
        <strain evidence="2">cv. NJ 8807/NJ 8810</strain>
        <tissue evidence="1">Young leaf</tissue>
    </source>
</reference>
<proteinExistence type="predicted"/>
<evidence type="ECO:0000313" key="1">
    <source>
        <dbReference type="EMBL" id="KAH7857979.1"/>
    </source>
</evidence>
<dbReference type="EMBL" id="CM037153">
    <property type="protein sequence ID" value="KAH7857979.1"/>
    <property type="molecule type" value="Genomic_DNA"/>
</dbReference>
<evidence type="ECO:0000313" key="2">
    <source>
        <dbReference type="Proteomes" id="UP000828048"/>
    </source>
</evidence>
<organism evidence="1 2">
    <name type="scientific">Vaccinium darrowii</name>
    <dbReference type="NCBI Taxonomy" id="229202"/>
    <lineage>
        <taxon>Eukaryota</taxon>
        <taxon>Viridiplantae</taxon>
        <taxon>Streptophyta</taxon>
        <taxon>Embryophyta</taxon>
        <taxon>Tracheophyta</taxon>
        <taxon>Spermatophyta</taxon>
        <taxon>Magnoliopsida</taxon>
        <taxon>eudicotyledons</taxon>
        <taxon>Gunneridae</taxon>
        <taxon>Pentapetalae</taxon>
        <taxon>asterids</taxon>
        <taxon>Ericales</taxon>
        <taxon>Ericaceae</taxon>
        <taxon>Vaccinioideae</taxon>
        <taxon>Vaccinieae</taxon>
        <taxon>Vaccinium</taxon>
    </lineage>
</organism>
<sequence length="207" mass="23039">MAGGVGGTSKTNAPRARKRVEVDSSYSSLKRAQDGSAFTRCEKCNKQLAVALMDLHDCLMESQIMKALDAQKAEFERQTDDEAATKRKEKSTEPQPKKTKKEKKAKDPSKPKRPPTAFFLFMDDFRKSYKEANPDCKSVSVVAKEGGEKWKSMADEEKKVYVDRAAELKAEYGKALNPDNNADNADDREGSLETEAKVDSKSVTDDD</sequence>
<comment type="caution">
    <text evidence="1">The sequence shown here is derived from an EMBL/GenBank/DDBJ whole genome shotgun (WGS) entry which is preliminary data.</text>
</comment>
<name>A0ACB7YXK0_9ERIC</name>